<evidence type="ECO:0000256" key="11">
    <source>
        <dbReference type="HAMAP-Rule" id="MF_00766"/>
    </source>
</evidence>
<dbReference type="EC" id="2.4.99.28" evidence="11"/>
<evidence type="ECO:0000256" key="3">
    <source>
        <dbReference type="ARBA" id="ARBA00022676"/>
    </source>
</evidence>
<comment type="catalytic activity">
    <reaction evidence="11">
        <text>[GlcNAc-(1-&gt;4)-Mur2Ac(oyl-L-Ala-gamma-D-Glu-L-Lys-D-Ala-D-Ala)](n)-di-trans,octa-cis-undecaprenyl diphosphate + beta-D-GlcNAc-(1-&gt;4)-Mur2Ac(oyl-L-Ala-gamma-D-Glu-L-Lys-D-Ala-D-Ala)-di-trans,octa-cis-undecaprenyl diphosphate = [GlcNAc-(1-&gt;4)-Mur2Ac(oyl-L-Ala-gamma-D-Glu-L-Lys-D-Ala-D-Ala)](n+1)-di-trans,octa-cis-undecaprenyl diphosphate + di-trans,octa-cis-undecaprenyl diphosphate + H(+)</text>
        <dbReference type="Rhea" id="RHEA:23708"/>
        <dbReference type="Rhea" id="RHEA-COMP:9602"/>
        <dbReference type="Rhea" id="RHEA-COMP:9603"/>
        <dbReference type="ChEBI" id="CHEBI:15378"/>
        <dbReference type="ChEBI" id="CHEBI:58405"/>
        <dbReference type="ChEBI" id="CHEBI:60033"/>
        <dbReference type="ChEBI" id="CHEBI:78435"/>
        <dbReference type="EC" id="2.4.99.28"/>
    </reaction>
</comment>
<comment type="pathway">
    <text evidence="11">Cell wall biogenesis; peptidoglycan biosynthesis.</text>
</comment>
<dbReference type="GO" id="GO:0009274">
    <property type="term" value="C:peptidoglycan-based cell wall"/>
    <property type="evidence" value="ECO:0007669"/>
    <property type="project" value="InterPro"/>
</dbReference>
<keyword evidence="8 11" id="KW-1133">Transmembrane helix</keyword>
<comment type="caution">
    <text evidence="13">The sequence shown here is derived from an EMBL/GenBank/DDBJ whole genome shotgun (WGS) entry which is preliminary data.</text>
</comment>
<feature type="transmembrane region" description="Helical" evidence="11">
    <location>
        <begin position="12"/>
        <end position="29"/>
    </location>
</feature>
<keyword evidence="5 11" id="KW-0812">Transmembrane</keyword>
<keyword evidence="14" id="KW-1185">Reference proteome</keyword>
<accession>A0A9X2F0C1</accession>
<dbReference type="PANTHER" id="PTHR30400">
    <property type="entry name" value="MONOFUNCTIONAL BIOSYNTHETIC PEPTIDOGLYCAN TRANSGLYCOSYLASE"/>
    <property type="match status" value="1"/>
</dbReference>
<keyword evidence="2" id="KW-0997">Cell inner membrane</keyword>
<evidence type="ECO:0000313" key="13">
    <source>
        <dbReference type="EMBL" id="MCO4291784.1"/>
    </source>
</evidence>
<evidence type="ECO:0000256" key="1">
    <source>
        <dbReference type="ARBA" id="ARBA00022475"/>
    </source>
</evidence>
<dbReference type="InterPro" id="IPR001264">
    <property type="entry name" value="Glyco_trans_51"/>
</dbReference>
<comment type="function">
    <text evidence="11">Peptidoglycan polymerase that catalyzes glycan chain elongation from lipid-linked precursors.</text>
</comment>
<sequence length="228" mass="26543">MSKVFRFIGKAALWFFVITILWVIIYRFVPIPVTFLQVQRCFEQKADGKEIKLEKDWVSFEEISPNLKRAVIASEDQLFMEHMGFDWDAMRKAWVYNEKKKGKKVKGGSTISQQVAKNVFLWSGRSYIRKGFEAYFTFLIEIFWSKKRIMEVYLNVIEMGDGIYGAEAAALEYYKKPAVDLSKREAASIAAILPNPLNWSPTKPSPMVKKKIKRIMRFMRILGPVGFE</sequence>
<evidence type="ECO:0000256" key="8">
    <source>
        <dbReference type="ARBA" id="ARBA00022989"/>
    </source>
</evidence>
<reference evidence="13" key="1">
    <citation type="submission" date="2022-06" db="EMBL/GenBank/DDBJ databases">
        <title>Solitalea sp. MAHUQ-68 isolated from rhizospheric soil.</title>
        <authorList>
            <person name="Huq M.A."/>
        </authorList>
    </citation>
    <scope>NUCLEOTIDE SEQUENCE</scope>
    <source>
        <strain evidence="13">MAHUQ-68</strain>
    </source>
</reference>
<keyword evidence="4 11" id="KW-0808">Transferase</keyword>
<dbReference type="RefSeq" id="WP_252586020.1">
    <property type="nucleotide sequence ID" value="NZ_JAMWYS010000009.1"/>
</dbReference>
<comment type="subcellular location">
    <subcellularLocation>
        <location evidence="11">Cell membrane</location>
        <topology evidence="11">Single-pass membrane protein</topology>
    </subcellularLocation>
</comment>
<organism evidence="13 14">
    <name type="scientific">Solitalea agri</name>
    <dbReference type="NCBI Taxonomy" id="2953739"/>
    <lineage>
        <taxon>Bacteria</taxon>
        <taxon>Pseudomonadati</taxon>
        <taxon>Bacteroidota</taxon>
        <taxon>Sphingobacteriia</taxon>
        <taxon>Sphingobacteriales</taxon>
        <taxon>Sphingobacteriaceae</taxon>
        <taxon>Solitalea</taxon>
    </lineage>
</organism>
<keyword evidence="7 11" id="KW-0573">Peptidoglycan synthesis</keyword>
<evidence type="ECO:0000256" key="4">
    <source>
        <dbReference type="ARBA" id="ARBA00022679"/>
    </source>
</evidence>
<evidence type="ECO:0000256" key="5">
    <source>
        <dbReference type="ARBA" id="ARBA00022692"/>
    </source>
</evidence>
<evidence type="ECO:0000256" key="7">
    <source>
        <dbReference type="ARBA" id="ARBA00022984"/>
    </source>
</evidence>
<dbReference type="HAMAP" id="MF_00766">
    <property type="entry name" value="PGT_MtgA"/>
    <property type="match status" value="1"/>
</dbReference>
<evidence type="ECO:0000256" key="10">
    <source>
        <dbReference type="ARBA" id="ARBA00023316"/>
    </source>
</evidence>
<proteinExistence type="inferred from homology"/>
<protein>
    <recommendedName>
        <fullName evidence="11">Biosynthetic peptidoglycan transglycosylase</fullName>
        <ecNumber evidence="11">2.4.99.28</ecNumber>
    </recommendedName>
    <alternativeName>
        <fullName evidence="11">Glycan polymerase</fullName>
    </alternativeName>
    <alternativeName>
        <fullName evidence="11">Peptidoglycan glycosyltransferase MtgA</fullName>
        <shortName evidence="11">PGT</shortName>
    </alternativeName>
</protein>
<keyword evidence="6 11" id="KW-0133">Cell shape</keyword>
<evidence type="ECO:0000256" key="6">
    <source>
        <dbReference type="ARBA" id="ARBA00022960"/>
    </source>
</evidence>
<dbReference type="GO" id="GO:0016763">
    <property type="term" value="F:pentosyltransferase activity"/>
    <property type="evidence" value="ECO:0007669"/>
    <property type="project" value="InterPro"/>
</dbReference>
<dbReference type="Pfam" id="PF00912">
    <property type="entry name" value="Transgly"/>
    <property type="match status" value="1"/>
</dbReference>
<evidence type="ECO:0000313" key="14">
    <source>
        <dbReference type="Proteomes" id="UP001155182"/>
    </source>
</evidence>
<name>A0A9X2F0C1_9SPHI</name>
<keyword evidence="9 11" id="KW-0472">Membrane</keyword>
<dbReference type="GO" id="GO:0008955">
    <property type="term" value="F:peptidoglycan glycosyltransferase activity"/>
    <property type="evidence" value="ECO:0007669"/>
    <property type="project" value="UniProtKB-UniRule"/>
</dbReference>
<dbReference type="PANTHER" id="PTHR30400:SF0">
    <property type="entry name" value="BIOSYNTHETIC PEPTIDOGLYCAN TRANSGLYCOSYLASE"/>
    <property type="match status" value="1"/>
</dbReference>
<keyword evidence="1 11" id="KW-1003">Cell membrane</keyword>
<dbReference type="InterPro" id="IPR011812">
    <property type="entry name" value="Pep_trsgly"/>
</dbReference>
<dbReference type="NCBIfam" id="TIGR02070">
    <property type="entry name" value="mono_pep_trsgly"/>
    <property type="match status" value="1"/>
</dbReference>
<comment type="similarity">
    <text evidence="11">Belongs to the glycosyltransferase 51 family.</text>
</comment>
<dbReference type="Gene3D" id="1.10.3810.10">
    <property type="entry name" value="Biosynthetic peptidoglycan transglycosylase-like"/>
    <property type="match status" value="1"/>
</dbReference>
<evidence type="ECO:0000256" key="9">
    <source>
        <dbReference type="ARBA" id="ARBA00023136"/>
    </source>
</evidence>
<dbReference type="Proteomes" id="UP001155182">
    <property type="component" value="Unassembled WGS sequence"/>
</dbReference>
<evidence type="ECO:0000256" key="2">
    <source>
        <dbReference type="ARBA" id="ARBA00022519"/>
    </source>
</evidence>
<evidence type="ECO:0000259" key="12">
    <source>
        <dbReference type="Pfam" id="PF00912"/>
    </source>
</evidence>
<dbReference type="GO" id="GO:0071555">
    <property type="term" value="P:cell wall organization"/>
    <property type="evidence" value="ECO:0007669"/>
    <property type="project" value="UniProtKB-KW"/>
</dbReference>
<dbReference type="EMBL" id="JAMWYS010000009">
    <property type="protein sequence ID" value="MCO4291784.1"/>
    <property type="molecule type" value="Genomic_DNA"/>
</dbReference>
<dbReference type="SUPFAM" id="SSF53955">
    <property type="entry name" value="Lysozyme-like"/>
    <property type="match status" value="1"/>
</dbReference>
<keyword evidence="3 11" id="KW-0328">Glycosyltransferase</keyword>
<dbReference type="GO" id="GO:0005886">
    <property type="term" value="C:plasma membrane"/>
    <property type="evidence" value="ECO:0007669"/>
    <property type="project" value="UniProtKB-SubCell"/>
</dbReference>
<keyword evidence="10 11" id="KW-0961">Cell wall biogenesis/degradation</keyword>
<dbReference type="InterPro" id="IPR036950">
    <property type="entry name" value="PBP_transglycosylase"/>
</dbReference>
<dbReference type="GO" id="GO:0008360">
    <property type="term" value="P:regulation of cell shape"/>
    <property type="evidence" value="ECO:0007669"/>
    <property type="project" value="UniProtKB-KW"/>
</dbReference>
<feature type="domain" description="Glycosyl transferase family 51" evidence="12">
    <location>
        <begin position="53"/>
        <end position="219"/>
    </location>
</feature>
<dbReference type="InterPro" id="IPR023346">
    <property type="entry name" value="Lysozyme-like_dom_sf"/>
</dbReference>
<dbReference type="AlphaFoldDB" id="A0A9X2F0C1"/>
<dbReference type="GO" id="GO:0009252">
    <property type="term" value="P:peptidoglycan biosynthetic process"/>
    <property type="evidence" value="ECO:0007669"/>
    <property type="project" value="UniProtKB-UniRule"/>
</dbReference>
<gene>
    <name evidence="11 13" type="primary">mtgA</name>
    <name evidence="13" type="ORF">NF867_02785</name>
</gene>